<dbReference type="Proteomes" id="UP000231279">
    <property type="component" value="Unassembled WGS sequence"/>
</dbReference>
<name>A0A2G9H058_9LAMI</name>
<keyword evidence="2" id="KW-1185">Reference proteome</keyword>
<sequence length="100" mass="11539">MKKILRILIGISCQPYSCRESVFNALSLVSFFGNILPKYSNLKKEKPGYVARPNKSSTICSISINGHLVFFTFTNQRDNIIVLQHENHRHNLMVGYRNMH</sequence>
<evidence type="ECO:0000313" key="1">
    <source>
        <dbReference type="EMBL" id="PIN10902.1"/>
    </source>
</evidence>
<gene>
    <name evidence="1" type="ORF">CDL12_16504</name>
</gene>
<dbReference type="EMBL" id="NKXS01003088">
    <property type="protein sequence ID" value="PIN10902.1"/>
    <property type="molecule type" value="Genomic_DNA"/>
</dbReference>
<accession>A0A2G9H058</accession>
<evidence type="ECO:0000313" key="2">
    <source>
        <dbReference type="Proteomes" id="UP000231279"/>
    </source>
</evidence>
<protein>
    <submittedName>
        <fullName evidence="1">Uncharacterized protein</fullName>
    </submittedName>
</protein>
<organism evidence="1 2">
    <name type="scientific">Handroanthus impetiginosus</name>
    <dbReference type="NCBI Taxonomy" id="429701"/>
    <lineage>
        <taxon>Eukaryota</taxon>
        <taxon>Viridiplantae</taxon>
        <taxon>Streptophyta</taxon>
        <taxon>Embryophyta</taxon>
        <taxon>Tracheophyta</taxon>
        <taxon>Spermatophyta</taxon>
        <taxon>Magnoliopsida</taxon>
        <taxon>eudicotyledons</taxon>
        <taxon>Gunneridae</taxon>
        <taxon>Pentapetalae</taxon>
        <taxon>asterids</taxon>
        <taxon>lamiids</taxon>
        <taxon>Lamiales</taxon>
        <taxon>Bignoniaceae</taxon>
        <taxon>Crescentiina</taxon>
        <taxon>Tabebuia alliance</taxon>
        <taxon>Handroanthus</taxon>
    </lineage>
</organism>
<proteinExistence type="predicted"/>
<comment type="caution">
    <text evidence="1">The sequence shown here is derived from an EMBL/GenBank/DDBJ whole genome shotgun (WGS) entry which is preliminary data.</text>
</comment>
<dbReference type="AlphaFoldDB" id="A0A2G9H058"/>
<reference evidence="2" key="1">
    <citation type="journal article" date="2018" name="Gigascience">
        <title>Genome assembly of the Pink Ipe (Handroanthus impetiginosus, Bignoniaceae), a highly valued, ecologically keystone Neotropical timber forest tree.</title>
        <authorList>
            <person name="Silva-Junior O.B."/>
            <person name="Grattapaglia D."/>
            <person name="Novaes E."/>
            <person name="Collevatti R.G."/>
        </authorList>
    </citation>
    <scope>NUCLEOTIDE SEQUENCE [LARGE SCALE GENOMIC DNA]</scope>
    <source>
        <strain evidence="2">cv. UFG-1</strain>
    </source>
</reference>